<comment type="caution">
    <text evidence="4">The sequence shown here is derived from an EMBL/GenBank/DDBJ whole genome shotgun (WGS) entry which is preliminary data.</text>
</comment>
<evidence type="ECO:0008006" key="6">
    <source>
        <dbReference type="Google" id="ProtNLM"/>
    </source>
</evidence>
<dbReference type="PANTHER" id="PTHR44229:SF4">
    <property type="entry name" value="15-HYDROXYPROSTAGLANDIN DEHYDROGENASE [NAD(+)]"/>
    <property type="match status" value="1"/>
</dbReference>
<evidence type="ECO:0000313" key="5">
    <source>
        <dbReference type="Proteomes" id="UP000700596"/>
    </source>
</evidence>
<proteinExistence type="inferred from homology"/>
<dbReference type="PANTHER" id="PTHR44229">
    <property type="entry name" value="15-HYDROXYPROSTAGLANDIN DEHYDROGENASE [NAD(+)]"/>
    <property type="match status" value="1"/>
</dbReference>
<evidence type="ECO:0000256" key="2">
    <source>
        <dbReference type="ARBA" id="ARBA00022857"/>
    </source>
</evidence>
<dbReference type="GO" id="GO:0016491">
    <property type="term" value="F:oxidoreductase activity"/>
    <property type="evidence" value="ECO:0007669"/>
    <property type="project" value="UniProtKB-KW"/>
</dbReference>
<protein>
    <recommendedName>
        <fullName evidence="6">15-hydroxyprostaglandin dehydrogenase</fullName>
    </recommendedName>
</protein>
<organism evidence="4 5">
    <name type="scientific">Dendryphion nanum</name>
    <dbReference type="NCBI Taxonomy" id="256645"/>
    <lineage>
        <taxon>Eukaryota</taxon>
        <taxon>Fungi</taxon>
        <taxon>Dikarya</taxon>
        <taxon>Ascomycota</taxon>
        <taxon>Pezizomycotina</taxon>
        <taxon>Dothideomycetes</taxon>
        <taxon>Pleosporomycetidae</taxon>
        <taxon>Pleosporales</taxon>
        <taxon>Torulaceae</taxon>
        <taxon>Dendryphion</taxon>
    </lineage>
</organism>
<dbReference type="PROSITE" id="PS00061">
    <property type="entry name" value="ADH_SHORT"/>
    <property type="match status" value="1"/>
</dbReference>
<dbReference type="Proteomes" id="UP000700596">
    <property type="component" value="Unassembled WGS sequence"/>
</dbReference>
<dbReference type="Gene3D" id="3.40.50.720">
    <property type="entry name" value="NAD(P)-binding Rossmann-like Domain"/>
    <property type="match status" value="1"/>
</dbReference>
<evidence type="ECO:0000256" key="1">
    <source>
        <dbReference type="ARBA" id="ARBA00006484"/>
    </source>
</evidence>
<name>A0A9P9D291_9PLEO</name>
<dbReference type="SUPFAM" id="SSF51735">
    <property type="entry name" value="NAD(P)-binding Rossmann-fold domains"/>
    <property type="match status" value="1"/>
</dbReference>
<dbReference type="AlphaFoldDB" id="A0A9P9D291"/>
<dbReference type="PRINTS" id="PR00081">
    <property type="entry name" value="GDHRDH"/>
</dbReference>
<sequence>MFSTEGEQRVAVVTGAARGIGSWLAKNLHDRGYRVALCDCHDEQGQAMANSLDDSQESAIFVHCDVKSYQSQKELFQAVWKKWFRLDVLIANAGCVDRGSVYNLGRRNVAIGELPPEPDTSCTDTVFKGLLYGTVLATHFMRHSPAGSGKIIATGSMIGVYPCATFPEYCSAKAAIHQWVKTTGLLLQKKENITVNCIMPGQVNTSAMPDFSEAFLPKHLTLKSNLIAGYDIFLDDVDNKRTGETLEAAHDEIVSWGHPEYKSGEIARRYEKVYEPWFQMLHGEKSGVPGAIENPPGREVGAIGISSVGKGSASDEVTEKVG</sequence>
<keyword evidence="3" id="KW-0560">Oxidoreductase</keyword>
<evidence type="ECO:0000256" key="3">
    <source>
        <dbReference type="ARBA" id="ARBA00023002"/>
    </source>
</evidence>
<dbReference type="InterPro" id="IPR036291">
    <property type="entry name" value="NAD(P)-bd_dom_sf"/>
</dbReference>
<keyword evidence="2" id="KW-0521">NADP</keyword>
<dbReference type="EMBL" id="JAGMWT010000025">
    <property type="protein sequence ID" value="KAH7111087.1"/>
    <property type="molecule type" value="Genomic_DNA"/>
</dbReference>
<reference evidence="4" key="1">
    <citation type="journal article" date="2021" name="Nat. Commun.">
        <title>Genetic determinants of endophytism in the Arabidopsis root mycobiome.</title>
        <authorList>
            <person name="Mesny F."/>
            <person name="Miyauchi S."/>
            <person name="Thiergart T."/>
            <person name="Pickel B."/>
            <person name="Atanasova L."/>
            <person name="Karlsson M."/>
            <person name="Huettel B."/>
            <person name="Barry K.W."/>
            <person name="Haridas S."/>
            <person name="Chen C."/>
            <person name="Bauer D."/>
            <person name="Andreopoulos W."/>
            <person name="Pangilinan J."/>
            <person name="LaButti K."/>
            <person name="Riley R."/>
            <person name="Lipzen A."/>
            <person name="Clum A."/>
            <person name="Drula E."/>
            <person name="Henrissat B."/>
            <person name="Kohler A."/>
            <person name="Grigoriev I.V."/>
            <person name="Martin F.M."/>
            <person name="Hacquard S."/>
        </authorList>
    </citation>
    <scope>NUCLEOTIDE SEQUENCE</scope>
    <source>
        <strain evidence="4">MPI-CAGE-CH-0243</strain>
    </source>
</reference>
<accession>A0A9P9D291</accession>
<dbReference type="InterPro" id="IPR020904">
    <property type="entry name" value="Sc_DH/Rdtase_CS"/>
</dbReference>
<gene>
    <name evidence="4" type="ORF">B0J11DRAFT_512262</name>
</gene>
<keyword evidence="5" id="KW-1185">Reference proteome</keyword>
<dbReference type="OrthoDB" id="300709at2759"/>
<dbReference type="GO" id="GO:0005737">
    <property type="term" value="C:cytoplasm"/>
    <property type="evidence" value="ECO:0007669"/>
    <property type="project" value="TreeGrafter"/>
</dbReference>
<dbReference type="Pfam" id="PF00106">
    <property type="entry name" value="adh_short"/>
    <property type="match status" value="1"/>
</dbReference>
<evidence type="ECO:0000313" key="4">
    <source>
        <dbReference type="EMBL" id="KAH7111087.1"/>
    </source>
</evidence>
<dbReference type="InterPro" id="IPR002347">
    <property type="entry name" value="SDR_fam"/>
</dbReference>
<comment type="similarity">
    <text evidence="1">Belongs to the short-chain dehydrogenases/reductases (SDR) family.</text>
</comment>